<evidence type="ECO:0000313" key="2">
    <source>
        <dbReference type="EMBL" id="WNK19204.1"/>
    </source>
</evidence>
<accession>A0ABY9YYP8</accession>
<sequence length="181" mass="20471">MQWLIVVAAILMVVSPVMWLKPSPRQRRQSRLREMARQRGVEIAHREAPLHRVKDKMPAYRLRYPDEHPGPDFVLVRDSVASAELDRYCPGWRFRIAPLRPLPASARQALEALIAKLPEDVLVVQSSAAALTLWWWESATAESFAPCVKEAAALRDALSGYADRPEARPPAVPGTRPRSRH</sequence>
<organism evidence="2 3">
    <name type="scientific">Halomonas piscis</name>
    <dbReference type="NCBI Taxonomy" id="3031727"/>
    <lineage>
        <taxon>Bacteria</taxon>
        <taxon>Pseudomonadati</taxon>
        <taxon>Pseudomonadota</taxon>
        <taxon>Gammaproteobacteria</taxon>
        <taxon>Oceanospirillales</taxon>
        <taxon>Halomonadaceae</taxon>
        <taxon>Halomonas</taxon>
    </lineage>
</organism>
<feature type="region of interest" description="Disordered" evidence="1">
    <location>
        <begin position="162"/>
        <end position="181"/>
    </location>
</feature>
<proteinExistence type="predicted"/>
<name>A0ABY9YYP8_9GAMM</name>
<dbReference type="Proteomes" id="UP001301869">
    <property type="component" value="Chromosome"/>
</dbReference>
<gene>
    <name evidence="2" type="ORF">P1P91_09995</name>
</gene>
<keyword evidence="3" id="KW-1185">Reference proteome</keyword>
<reference evidence="2 3" key="1">
    <citation type="submission" date="2023-03" db="EMBL/GenBank/DDBJ databases">
        <title>Halomonas sp. nov., isolated from Korean tranditional fermented seafood 'Jeotgal'.</title>
        <authorList>
            <person name="Kim B."/>
            <person name="Shin N.-R."/>
        </authorList>
    </citation>
    <scope>NUCLEOTIDE SEQUENCE [LARGE SCALE GENOMIC DNA]</scope>
    <source>
        <strain evidence="2 3">SG2L-4</strain>
    </source>
</reference>
<evidence type="ECO:0000256" key="1">
    <source>
        <dbReference type="SAM" id="MobiDB-lite"/>
    </source>
</evidence>
<evidence type="ECO:0000313" key="3">
    <source>
        <dbReference type="Proteomes" id="UP001301869"/>
    </source>
</evidence>
<protein>
    <submittedName>
        <fullName evidence="2">Preprotein translocase subunit YajC</fullName>
    </submittedName>
</protein>
<dbReference type="EMBL" id="CP119391">
    <property type="protein sequence ID" value="WNK19204.1"/>
    <property type="molecule type" value="Genomic_DNA"/>
</dbReference>
<dbReference type="RefSeq" id="WP_311882351.1">
    <property type="nucleotide sequence ID" value="NZ_CP119391.1"/>
</dbReference>